<protein>
    <submittedName>
        <fullName evidence="1">Uncharacterized protein</fullName>
    </submittedName>
</protein>
<organism evidence="1 2">
    <name type="scientific">Dreissena polymorpha</name>
    <name type="common">Zebra mussel</name>
    <name type="synonym">Mytilus polymorpha</name>
    <dbReference type="NCBI Taxonomy" id="45954"/>
    <lineage>
        <taxon>Eukaryota</taxon>
        <taxon>Metazoa</taxon>
        <taxon>Spiralia</taxon>
        <taxon>Lophotrochozoa</taxon>
        <taxon>Mollusca</taxon>
        <taxon>Bivalvia</taxon>
        <taxon>Autobranchia</taxon>
        <taxon>Heteroconchia</taxon>
        <taxon>Euheterodonta</taxon>
        <taxon>Imparidentia</taxon>
        <taxon>Neoheterodontei</taxon>
        <taxon>Myida</taxon>
        <taxon>Dreissenoidea</taxon>
        <taxon>Dreissenidae</taxon>
        <taxon>Dreissena</taxon>
    </lineage>
</organism>
<keyword evidence="2" id="KW-1185">Reference proteome</keyword>
<gene>
    <name evidence="1" type="ORF">DPMN_095964</name>
</gene>
<dbReference type="AlphaFoldDB" id="A0A9D4R507"/>
<dbReference type="Proteomes" id="UP000828390">
    <property type="component" value="Unassembled WGS sequence"/>
</dbReference>
<evidence type="ECO:0000313" key="1">
    <source>
        <dbReference type="EMBL" id="KAH3853440.1"/>
    </source>
</evidence>
<proteinExistence type="predicted"/>
<dbReference type="EMBL" id="JAIWYP010000003">
    <property type="protein sequence ID" value="KAH3853440.1"/>
    <property type="molecule type" value="Genomic_DNA"/>
</dbReference>
<reference evidence="1" key="2">
    <citation type="submission" date="2020-11" db="EMBL/GenBank/DDBJ databases">
        <authorList>
            <person name="McCartney M.A."/>
            <person name="Auch B."/>
            <person name="Kono T."/>
            <person name="Mallez S."/>
            <person name="Becker A."/>
            <person name="Gohl D.M."/>
            <person name="Silverstein K.A.T."/>
            <person name="Koren S."/>
            <person name="Bechman K.B."/>
            <person name="Herman A."/>
            <person name="Abrahante J.E."/>
            <person name="Garbe J."/>
        </authorList>
    </citation>
    <scope>NUCLEOTIDE SEQUENCE</scope>
    <source>
        <strain evidence="1">Duluth1</strain>
        <tissue evidence="1">Whole animal</tissue>
    </source>
</reference>
<evidence type="ECO:0000313" key="2">
    <source>
        <dbReference type="Proteomes" id="UP000828390"/>
    </source>
</evidence>
<accession>A0A9D4R507</accession>
<comment type="caution">
    <text evidence="1">The sequence shown here is derived from an EMBL/GenBank/DDBJ whole genome shotgun (WGS) entry which is preliminary data.</text>
</comment>
<reference evidence="1" key="1">
    <citation type="journal article" date="2019" name="bioRxiv">
        <title>The Genome of the Zebra Mussel, Dreissena polymorpha: A Resource for Invasive Species Research.</title>
        <authorList>
            <person name="McCartney M.A."/>
            <person name="Auch B."/>
            <person name="Kono T."/>
            <person name="Mallez S."/>
            <person name="Zhang Y."/>
            <person name="Obille A."/>
            <person name="Becker A."/>
            <person name="Abrahante J.E."/>
            <person name="Garbe J."/>
            <person name="Badalamenti J.P."/>
            <person name="Herman A."/>
            <person name="Mangelson H."/>
            <person name="Liachko I."/>
            <person name="Sullivan S."/>
            <person name="Sone E.D."/>
            <person name="Koren S."/>
            <person name="Silverstein K.A.T."/>
            <person name="Beckman K.B."/>
            <person name="Gohl D.M."/>
        </authorList>
    </citation>
    <scope>NUCLEOTIDE SEQUENCE</scope>
    <source>
        <strain evidence="1">Duluth1</strain>
        <tissue evidence="1">Whole animal</tissue>
    </source>
</reference>
<name>A0A9D4R507_DREPO</name>
<sequence>MLLLLYIFTAYVDGIRDHTDHGPYGPDHTAQILGQTAQIIGLYGPDLRGPYGPDLRSIRTMS</sequence>